<dbReference type="InterPro" id="IPR024986">
    <property type="entry name" value="Nipped-B_C"/>
</dbReference>
<dbReference type="InterPro" id="IPR010255">
    <property type="entry name" value="Haem_peroxidase_sf"/>
</dbReference>
<evidence type="ECO:0000256" key="7">
    <source>
        <dbReference type="ARBA" id="ARBA00023004"/>
    </source>
</evidence>
<keyword evidence="6" id="KW-0560">Oxidoreductase</keyword>
<evidence type="ECO:0000313" key="16">
    <source>
        <dbReference type="Proteomes" id="UP000541444"/>
    </source>
</evidence>
<dbReference type="PANTHER" id="PTHR31388">
    <property type="entry name" value="PEROXIDASE 72-RELATED"/>
    <property type="match status" value="1"/>
</dbReference>
<feature type="binding site" evidence="11">
    <location>
        <position position="490"/>
    </location>
    <ligand>
        <name>Ca(2+)</name>
        <dbReference type="ChEBI" id="CHEBI:29108"/>
        <label>2</label>
    </ligand>
</feature>
<keyword evidence="3" id="KW-0575">Peroxidase</keyword>
<comment type="catalytic activity">
    <reaction evidence="1">
        <text>2 a phenolic donor + H2O2 = 2 a phenolic radical donor + 2 H2O</text>
        <dbReference type="Rhea" id="RHEA:56136"/>
        <dbReference type="ChEBI" id="CHEBI:15377"/>
        <dbReference type="ChEBI" id="CHEBI:16240"/>
        <dbReference type="ChEBI" id="CHEBI:139520"/>
        <dbReference type="ChEBI" id="CHEBI:139521"/>
        <dbReference type="EC" id="1.11.1.7"/>
    </reaction>
</comment>
<reference evidence="15 16" key="1">
    <citation type="journal article" date="2020" name="IScience">
        <title>Genome Sequencing of the Endangered Kingdonia uniflora (Circaeasteraceae, Ranunculales) Reveals Potential Mechanisms of Evolutionary Specialization.</title>
        <authorList>
            <person name="Sun Y."/>
            <person name="Deng T."/>
            <person name="Zhang A."/>
            <person name="Moore M.J."/>
            <person name="Landis J.B."/>
            <person name="Lin N."/>
            <person name="Zhang H."/>
            <person name="Zhang X."/>
            <person name="Huang J."/>
            <person name="Zhang X."/>
            <person name="Sun H."/>
            <person name="Wang H."/>
        </authorList>
    </citation>
    <scope>NUCLEOTIDE SEQUENCE [LARGE SCALE GENOMIC DNA]</scope>
    <source>
        <strain evidence="15">TB1705</strain>
        <tissue evidence="15">Leaf</tissue>
    </source>
</reference>
<feature type="binding site" evidence="11">
    <location>
        <position position="485"/>
    </location>
    <ligand>
        <name>Ca(2+)</name>
        <dbReference type="ChEBI" id="CHEBI:29108"/>
        <label>2</label>
    </ligand>
</feature>
<keyword evidence="5 11" id="KW-0479">Metal-binding</keyword>
<dbReference type="EMBL" id="JACGCM010000859">
    <property type="protein sequence ID" value="KAF6165138.1"/>
    <property type="molecule type" value="Genomic_DNA"/>
</dbReference>
<evidence type="ECO:0000256" key="12">
    <source>
        <dbReference type="PIRSR" id="PIRSR600823-4"/>
    </source>
</evidence>
<keyword evidence="7 11" id="KW-0408">Iron</keyword>
<feature type="disulfide bond" evidence="13">
    <location>
        <begin position="438"/>
        <end position="468"/>
    </location>
</feature>
<feature type="site" description="Transition state stabilizer" evidence="12">
    <location>
        <position position="300"/>
    </location>
</feature>
<dbReference type="Gene3D" id="1.10.520.10">
    <property type="match status" value="1"/>
</dbReference>
<accession>A0A7J7NE42</accession>
<keyword evidence="16" id="KW-1185">Reference proteome</keyword>
<evidence type="ECO:0000256" key="11">
    <source>
        <dbReference type="PIRSR" id="PIRSR600823-3"/>
    </source>
</evidence>
<dbReference type="PROSITE" id="PS00435">
    <property type="entry name" value="PEROXIDASE_1"/>
    <property type="match status" value="1"/>
</dbReference>
<dbReference type="GO" id="GO:0140825">
    <property type="term" value="F:lactoperoxidase activity"/>
    <property type="evidence" value="ECO:0007669"/>
    <property type="project" value="UniProtKB-EC"/>
</dbReference>
<dbReference type="GO" id="GO:0046872">
    <property type="term" value="F:metal ion binding"/>
    <property type="evidence" value="ECO:0007669"/>
    <property type="project" value="UniProtKB-KW"/>
</dbReference>
<dbReference type="Gene3D" id="1.10.420.10">
    <property type="entry name" value="Peroxidase, domain 2"/>
    <property type="match status" value="1"/>
</dbReference>
<feature type="domain" description="Plant heme peroxidase family profile" evidence="14">
    <location>
        <begin position="284"/>
        <end position="563"/>
    </location>
</feature>
<gene>
    <name evidence="15" type="ORF">GIB67_000722</name>
</gene>
<feature type="disulfide bond" evidence="13">
    <location>
        <begin position="359"/>
        <end position="559"/>
    </location>
</feature>
<feature type="binding site" evidence="11">
    <location>
        <position position="314"/>
    </location>
    <ligand>
        <name>Ca(2+)</name>
        <dbReference type="ChEBI" id="CHEBI:29108"/>
        <label>1</label>
    </ligand>
</feature>
<feature type="active site" description="Proton acceptor" evidence="9">
    <location>
        <position position="304"/>
    </location>
</feature>
<dbReference type="Pfam" id="PF00141">
    <property type="entry name" value="peroxidase"/>
    <property type="match status" value="1"/>
</dbReference>
<keyword evidence="11" id="KW-0106">Calcium</keyword>
<evidence type="ECO:0000256" key="9">
    <source>
        <dbReference type="PIRSR" id="PIRSR600823-1"/>
    </source>
</evidence>
<evidence type="ECO:0000256" key="5">
    <source>
        <dbReference type="ARBA" id="ARBA00022723"/>
    </source>
</evidence>
<evidence type="ECO:0000256" key="1">
    <source>
        <dbReference type="ARBA" id="ARBA00000189"/>
    </source>
</evidence>
<evidence type="ECO:0000256" key="2">
    <source>
        <dbReference type="ARBA" id="ARBA00006873"/>
    </source>
</evidence>
<keyword evidence="4" id="KW-0349">Heme</keyword>
<feature type="binding site" evidence="10">
    <location>
        <position position="401"/>
    </location>
    <ligand>
        <name>substrate</name>
    </ligand>
</feature>
<dbReference type="InterPro" id="IPR002016">
    <property type="entry name" value="Haem_peroxidase"/>
</dbReference>
<dbReference type="PANTHER" id="PTHR31388:SF28">
    <property type="entry name" value="PEROXIDASE 40"/>
    <property type="match status" value="1"/>
</dbReference>
<dbReference type="PROSITE" id="PS00436">
    <property type="entry name" value="PEROXIDASE_2"/>
    <property type="match status" value="1"/>
</dbReference>
<evidence type="ECO:0000313" key="15">
    <source>
        <dbReference type="EMBL" id="KAF6165138.1"/>
    </source>
</evidence>
<dbReference type="GO" id="GO:0020037">
    <property type="term" value="F:heme binding"/>
    <property type="evidence" value="ECO:0007669"/>
    <property type="project" value="InterPro"/>
</dbReference>
<evidence type="ECO:0000256" key="4">
    <source>
        <dbReference type="ARBA" id="ARBA00022617"/>
    </source>
</evidence>
<comment type="cofactor">
    <cofactor evidence="11">
        <name>Ca(2+)</name>
        <dbReference type="ChEBI" id="CHEBI:29108"/>
    </cofactor>
    <text evidence="11">Binds 2 calcium ions per subunit.</text>
</comment>
<evidence type="ECO:0000259" key="14">
    <source>
        <dbReference type="PROSITE" id="PS50873"/>
    </source>
</evidence>
<dbReference type="CDD" id="cd00693">
    <property type="entry name" value="secretory_peroxidase"/>
    <property type="match status" value="1"/>
</dbReference>
<sequence length="564" mass="61722">MLGRDIRKILEATLSSGSDARLKMQALQNLHEYLLDAESQMGIDKNGSSNVIQYPEEGGHSAPVATVATSAGDTNICRGTIQLYWEGILERCMDMNEKVRQSALKIVEVVLRQGLVHPITCVPYLIALETDAQEMNSKLAHHLLLSMNENRLGDGLQMSFNFIHSLANTSLEYSNQGKPSGNMKAKSDGNTFVHARLGVSRIYRLIRGNCVSRKKILSSVVRKFDSPSCNQSVIPFLISKFQFLLLGTTEILASLLFTVPIEPLYLIYTINFSSETLLCKNWWIAKAVTEDPRMAASLLRLHFHDCFVNGCDASILLDDTLIFVGEKTAAPNANSIRGFELIDTIKSDLESVCPETVSCADILATAARDSVVLSGGPGWDVELGRRDSLRASRAAANSLIPAPNSNVPTLVSKFHNVGLNLRDMVALSGAHTIGRARCTTFSSRLNGNPSNNGPTLNVNFIASLQQLCSQSNNNNSAVAVLDLVTPATFDNQYYVNLISGQGLLSSDQALVSGDINTRSIVESYVEDPLTFFEDFRKSMVKMGSLKPLLGKNGEIRRNCRVINN</sequence>
<dbReference type="SUPFAM" id="SSF48113">
    <property type="entry name" value="Heme-dependent peroxidases"/>
    <property type="match status" value="1"/>
</dbReference>
<dbReference type="GO" id="GO:0042744">
    <property type="term" value="P:hydrogen peroxide catabolic process"/>
    <property type="evidence" value="ECO:0007669"/>
    <property type="project" value="InterPro"/>
</dbReference>
<protein>
    <recommendedName>
        <fullName evidence="14">Plant heme peroxidase family profile domain-containing protein</fullName>
    </recommendedName>
</protein>
<dbReference type="InterPro" id="IPR000823">
    <property type="entry name" value="Peroxidase_pln"/>
</dbReference>
<dbReference type="AlphaFoldDB" id="A0A7J7NE42"/>
<organism evidence="15 16">
    <name type="scientific">Kingdonia uniflora</name>
    <dbReference type="NCBI Taxonomy" id="39325"/>
    <lineage>
        <taxon>Eukaryota</taxon>
        <taxon>Viridiplantae</taxon>
        <taxon>Streptophyta</taxon>
        <taxon>Embryophyta</taxon>
        <taxon>Tracheophyta</taxon>
        <taxon>Spermatophyta</taxon>
        <taxon>Magnoliopsida</taxon>
        <taxon>Ranunculales</taxon>
        <taxon>Circaeasteraceae</taxon>
        <taxon>Kingdonia</taxon>
    </lineage>
</organism>
<dbReference type="FunFam" id="1.10.420.10:FF:000001">
    <property type="entry name" value="Peroxidase"/>
    <property type="match status" value="1"/>
</dbReference>
<proteinExistence type="inferred from homology"/>
<dbReference type="InterPro" id="IPR033905">
    <property type="entry name" value="Secretory_peroxidase"/>
</dbReference>
<dbReference type="OrthoDB" id="1720657at2759"/>
<feature type="binding site" evidence="11">
    <location>
        <position position="312"/>
    </location>
    <ligand>
        <name>Ca(2+)</name>
        <dbReference type="ChEBI" id="CHEBI:29108"/>
        <label>1</label>
    </ligand>
</feature>
<feature type="binding site" evidence="11">
    <location>
        <position position="305"/>
    </location>
    <ligand>
        <name>Ca(2+)</name>
        <dbReference type="ChEBI" id="CHEBI:29108"/>
        <label>1</label>
    </ligand>
</feature>
<comment type="cofactor">
    <cofactor evidence="11">
        <name>heme b</name>
        <dbReference type="ChEBI" id="CHEBI:60344"/>
    </cofactor>
    <text evidence="11">Binds 1 heme b (iron(II)-protoporphyrin IX) group per subunit.</text>
</comment>
<feature type="binding site" description="axial binding residue" evidence="11">
    <location>
        <position position="431"/>
    </location>
    <ligand>
        <name>heme b</name>
        <dbReference type="ChEBI" id="CHEBI:60344"/>
    </ligand>
    <ligandPart>
        <name>Fe</name>
        <dbReference type="ChEBI" id="CHEBI:18248"/>
    </ligandPart>
</feature>
<evidence type="ECO:0000256" key="8">
    <source>
        <dbReference type="ARBA" id="ARBA00023157"/>
    </source>
</evidence>
<feature type="binding site" evidence="11">
    <location>
        <position position="432"/>
    </location>
    <ligand>
        <name>Ca(2+)</name>
        <dbReference type="ChEBI" id="CHEBI:29108"/>
        <label>2</label>
    </ligand>
</feature>
<evidence type="ECO:0000256" key="3">
    <source>
        <dbReference type="ARBA" id="ARBA00022559"/>
    </source>
</evidence>
<feature type="disulfide bond" evidence="13">
    <location>
        <begin position="306"/>
        <end position="311"/>
    </location>
</feature>
<dbReference type="PRINTS" id="PR00458">
    <property type="entry name" value="PEROXIDASE"/>
</dbReference>
<comment type="similarity">
    <text evidence="2">Belongs to the peroxidase family. Ascorbate peroxidase subfamily.</text>
</comment>
<evidence type="ECO:0000256" key="10">
    <source>
        <dbReference type="PIRSR" id="PIRSR600823-2"/>
    </source>
</evidence>
<comment type="caution">
    <text evidence="15">The sequence shown here is derived from an EMBL/GenBank/DDBJ whole genome shotgun (WGS) entry which is preliminary data.</text>
</comment>
<dbReference type="PRINTS" id="PR00461">
    <property type="entry name" value="PLPEROXIDASE"/>
</dbReference>
<feature type="binding site" evidence="11">
    <location>
        <position position="482"/>
    </location>
    <ligand>
        <name>Ca(2+)</name>
        <dbReference type="ChEBI" id="CHEBI:29108"/>
        <label>2</label>
    </ligand>
</feature>
<keyword evidence="8 13" id="KW-1015">Disulfide bond</keyword>
<name>A0A7J7NE42_9MAGN</name>
<dbReference type="PROSITE" id="PS50873">
    <property type="entry name" value="PEROXIDASE_4"/>
    <property type="match status" value="1"/>
</dbReference>
<dbReference type="Pfam" id="PF12830">
    <property type="entry name" value="Nipped-B_C"/>
    <property type="match status" value="1"/>
</dbReference>
<feature type="binding site" evidence="11">
    <location>
        <position position="308"/>
    </location>
    <ligand>
        <name>Ca(2+)</name>
        <dbReference type="ChEBI" id="CHEBI:29108"/>
        <label>1</label>
    </ligand>
</feature>
<dbReference type="Proteomes" id="UP000541444">
    <property type="component" value="Unassembled WGS sequence"/>
</dbReference>
<dbReference type="InterPro" id="IPR019793">
    <property type="entry name" value="Peroxidases_heam-ligand_BS"/>
</dbReference>
<dbReference type="InterPro" id="IPR019794">
    <property type="entry name" value="Peroxidases_AS"/>
</dbReference>
<dbReference type="GO" id="GO:0006979">
    <property type="term" value="P:response to oxidative stress"/>
    <property type="evidence" value="ECO:0007669"/>
    <property type="project" value="InterPro"/>
</dbReference>
<feature type="binding site" evidence="11">
    <location>
        <position position="310"/>
    </location>
    <ligand>
        <name>Ca(2+)</name>
        <dbReference type="ChEBI" id="CHEBI:29108"/>
        <label>1</label>
    </ligand>
</feature>
<evidence type="ECO:0000256" key="6">
    <source>
        <dbReference type="ARBA" id="ARBA00023002"/>
    </source>
</evidence>
<feature type="binding site" evidence="11">
    <location>
        <position position="326"/>
    </location>
    <ligand>
        <name>Ca(2+)</name>
        <dbReference type="ChEBI" id="CHEBI:29108"/>
        <label>1</label>
    </ligand>
</feature>
<evidence type="ECO:0000256" key="13">
    <source>
        <dbReference type="PIRSR" id="PIRSR600823-5"/>
    </source>
</evidence>